<sequence length="157" mass="17349">MGYITRVNFNVLGLDWLDKFVLKLTPHHTQQVDFSASHSSSRVKNSIVQIIMRKLTAIKYPGTEGVVVASICGEDPTSNQFIYAILTLSVTVAEVGQTTKSDDLKLPPQPFDSPCMAKDRQWTTGESGAIVNLLREVETPDTSQSFLPTYCLNELKG</sequence>
<dbReference type="KEGG" id="egl:EGR_08359"/>
<name>W6U8N4_ECHGR</name>
<dbReference type="AlphaFoldDB" id="W6U8N4"/>
<organism evidence="1 2">
    <name type="scientific">Echinococcus granulosus</name>
    <name type="common">Hydatid tapeworm</name>
    <dbReference type="NCBI Taxonomy" id="6210"/>
    <lineage>
        <taxon>Eukaryota</taxon>
        <taxon>Metazoa</taxon>
        <taxon>Spiralia</taxon>
        <taxon>Lophotrochozoa</taxon>
        <taxon>Platyhelminthes</taxon>
        <taxon>Cestoda</taxon>
        <taxon>Eucestoda</taxon>
        <taxon>Cyclophyllidea</taxon>
        <taxon>Taeniidae</taxon>
        <taxon>Echinococcus</taxon>
        <taxon>Echinococcus granulosus group</taxon>
    </lineage>
</organism>
<dbReference type="GeneID" id="36344074"/>
<reference evidence="1 2" key="1">
    <citation type="journal article" date="2013" name="Nat. Genet.">
        <title>The genome of the hydatid tapeworm Echinococcus granulosus.</title>
        <authorList>
            <person name="Zheng H."/>
            <person name="Zhang W."/>
            <person name="Zhang L."/>
            <person name="Zhang Z."/>
            <person name="Li J."/>
            <person name="Lu G."/>
            <person name="Zhu Y."/>
            <person name="Wang Y."/>
            <person name="Huang Y."/>
            <person name="Liu J."/>
            <person name="Kang H."/>
            <person name="Chen J."/>
            <person name="Wang L."/>
            <person name="Chen A."/>
            <person name="Yu S."/>
            <person name="Gao Z."/>
            <person name="Jin L."/>
            <person name="Gu W."/>
            <person name="Wang Z."/>
            <person name="Zhao L."/>
            <person name="Shi B."/>
            <person name="Wen H."/>
            <person name="Lin R."/>
            <person name="Jones M.K."/>
            <person name="Brejova B."/>
            <person name="Vinar T."/>
            <person name="Zhao G."/>
            <person name="McManus D.P."/>
            <person name="Chen Z."/>
            <person name="Zhou Y."/>
            <person name="Wang S."/>
        </authorList>
    </citation>
    <scope>NUCLEOTIDE SEQUENCE [LARGE SCALE GENOMIC DNA]</scope>
</reference>
<protein>
    <submittedName>
        <fullName evidence="1">Uncharacterized protein</fullName>
    </submittedName>
</protein>
<gene>
    <name evidence="1" type="ORF">EGR_08359</name>
</gene>
<dbReference type="CTD" id="36344074"/>
<accession>W6U8N4</accession>
<evidence type="ECO:0000313" key="2">
    <source>
        <dbReference type="Proteomes" id="UP000019149"/>
    </source>
</evidence>
<dbReference type="EMBL" id="APAU02000104">
    <property type="protein sequence ID" value="EUB56781.1"/>
    <property type="molecule type" value="Genomic_DNA"/>
</dbReference>
<evidence type="ECO:0000313" key="1">
    <source>
        <dbReference type="EMBL" id="EUB56781.1"/>
    </source>
</evidence>
<comment type="caution">
    <text evidence="1">The sequence shown here is derived from an EMBL/GenBank/DDBJ whole genome shotgun (WGS) entry which is preliminary data.</text>
</comment>
<dbReference type="RefSeq" id="XP_024347977.1">
    <property type="nucleotide sequence ID" value="XM_024497608.1"/>
</dbReference>
<proteinExistence type="predicted"/>
<dbReference type="Proteomes" id="UP000019149">
    <property type="component" value="Unassembled WGS sequence"/>
</dbReference>
<keyword evidence="2" id="KW-1185">Reference proteome</keyword>